<dbReference type="EMBL" id="CP001719">
    <property type="protein sequence ID" value="ADC47321.1"/>
    <property type="molecule type" value="Genomic_DNA"/>
</dbReference>
<comment type="catalytic activity">
    <reaction evidence="8">
        <text>2,3-bis-O-(phytanyl)-sn-glycerol 1-phosphate + 8 A = 2,3-bis-O-(geranylgeranyl)-sn-glycerol 1-phosphate + 8 AH2</text>
        <dbReference type="Rhea" id="RHEA:64368"/>
        <dbReference type="ChEBI" id="CHEBI:13193"/>
        <dbReference type="ChEBI" id="CHEBI:17499"/>
        <dbReference type="ChEBI" id="CHEBI:58837"/>
        <dbReference type="ChEBI" id="CHEBI:73125"/>
    </reaction>
</comment>
<dbReference type="SUPFAM" id="SSF51905">
    <property type="entry name" value="FAD/NAD(P)-binding domain"/>
    <property type="match status" value="1"/>
</dbReference>
<dbReference type="InterPro" id="IPR050407">
    <property type="entry name" value="Geranylgeranyl_reductase"/>
</dbReference>
<evidence type="ECO:0000256" key="7">
    <source>
        <dbReference type="ARBA" id="ARBA00023264"/>
    </source>
</evidence>
<evidence type="ECO:0000256" key="1">
    <source>
        <dbReference type="ARBA" id="ARBA00022516"/>
    </source>
</evidence>
<dbReference type="PANTHER" id="PTHR42685:SF18">
    <property type="entry name" value="DIGERANYLGERANYLGLYCEROPHOSPHOLIPID REDUCTASE"/>
    <property type="match status" value="1"/>
</dbReference>
<dbReference type="GO" id="GO:0016628">
    <property type="term" value="F:oxidoreductase activity, acting on the CH-CH group of donors, NAD or NADP as acceptor"/>
    <property type="evidence" value="ECO:0007669"/>
    <property type="project" value="InterPro"/>
</dbReference>
<keyword evidence="1 8" id="KW-0444">Lipid biosynthesis</keyword>
<feature type="binding site" evidence="8">
    <location>
        <position position="45"/>
    </location>
    <ligand>
        <name>FAD</name>
        <dbReference type="ChEBI" id="CHEBI:57692"/>
    </ligand>
</feature>
<dbReference type="NCBIfam" id="TIGR02032">
    <property type="entry name" value="GG-red-SF"/>
    <property type="match status" value="1"/>
</dbReference>
<dbReference type="InterPro" id="IPR036188">
    <property type="entry name" value="FAD/NAD-bd_sf"/>
</dbReference>
<dbReference type="Gene3D" id="3.30.9.10">
    <property type="entry name" value="D-Amino Acid Oxidase, subunit A, domain 2"/>
    <property type="match status" value="1"/>
</dbReference>
<feature type="binding site" evidence="8">
    <location>
        <position position="124"/>
    </location>
    <ligand>
        <name>FAD</name>
        <dbReference type="ChEBI" id="CHEBI:57692"/>
    </ligand>
</feature>
<feature type="binding site" evidence="8">
    <location>
        <position position="33"/>
    </location>
    <ligand>
        <name>FAD</name>
        <dbReference type="ChEBI" id="CHEBI:57692"/>
    </ligand>
</feature>
<dbReference type="eggNOG" id="arCOG00570">
    <property type="taxonomic scope" value="Archaea"/>
</dbReference>
<comment type="similarity">
    <text evidence="8">Belongs to the geranylgeranyl reductase family. DGGGPL reductase subfamily.</text>
</comment>
<feature type="binding site" evidence="8">
    <location>
        <position position="44"/>
    </location>
    <ligand>
        <name>FAD</name>
        <dbReference type="ChEBI" id="CHEBI:57692"/>
    </ligand>
</feature>
<dbReference type="Pfam" id="PF01494">
    <property type="entry name" value="FAD_binding_3"/>
    <property type="match status" value="1"/>
</dbReference>
<feature type="binding site" evidence="8">
    <location>
        <position position="294"/>
    </location>
    <ligand>
        <name>FAD</name>
        <dbReference type="ChEBI" id="CHEBI:57692"/>
    </ligand>
</feature>
<comment type="function">
    <text evidence="8">Is involved in the reduction of 2,3-digeranylgeranylglycerophospholipids (unsaturated archaeols) into 2,3-diphytanylglycerophospholipids (saturated archaeols) in the biosynthesis of archaeal membrane lipids. Catalyzes the formation of archaetidic acid (2,3-di-O-phytanyl-sn-glyceryl phosphate) from 2,3-di-O-geranylgeranylglyceryl phosphate (DGGGP) via the hydrogenation of each double bond of the isoprenoid chains. Is also probably able to reduce double bonds of geranyl groups in CDP-2,3-bis-O-(geranylgeranyl)-sn-glycerol and archaetidylserine, thus acting at various stages in the biosynthesis of archaeal membrane lipids.</text>
</comment>
<feature type="binding site" evidence="8">
    <location>
        <position position="295"/>
    </location>
    <ligand>
        <name>FAD</name>
        <dbReference type="ChEBI" id="CHEBI:57692"/>
    </ligand>
</feature>
<dbReference type="Proteomes" id="UP000008680">
    <property type="component" value="Chromosome"/>
</dbReference>
<proteinExistence type="inferred from homology"/>
<dbReference type="PANTHER" id="PTHR42685">
    <property type="entry name" value="GERANYLGERANYL DIPHOSPHATE REDUCTASE"/>
    <property type="match status" value="1"/>
</dbReference>
<dbReference type="EC" id="1.3.-.-" evidence="8"/>
<dbReference type="KEGG" id="mru:mru_1471"/>
<dbReference type="Gene3D" id="3.50.50.60">
    <property type="entry name" value="FAD/NAD(P)-binding domain"/>
    <property type="match status" value="1"/>
</dbReference>
<dbReference type="InterPro" id="IPR023590">
    <property type="entry name" value="DGGGPL_reductase"/>
</dbReference>
<dbReference type="PATRIC" id="fig|634498.28.peg.1475"/>
<comment type="cofactor">
    <cofactor evidence="8">
        <name>FAD</name>
        <dbReference type="ChEBI" id="CHEBI:57692"/>
    </cofactor>
    <text evidence="8">Binds 1 FAD per subunit.</text>
</comment>
<dbReference type="GO" id="GO:0045550">
    <property type="term" value="F:geranylgeranyl reductase activity"/>
    <property type="evidence" value="ECO:0007669"/>
    <property type="project" value="InterPro"/>
</dbReference>
<comment type="catalytic activity">
    <reaction evidence="8">
        <text>archaetidylserine + 8 AH2 = 2,3-bis-O-phytanyl-sn-glycero-3-phospho-L-serine + 8 A</text>
        <dbReference type="Rhea" id="RHEA:84215"/>
        <dbReference type="ChEBI" id="CHEBI:13193"/>
        <dbReference type="ChEBI" id="CHEBI:17499"/>
        <dbReference type="ChEBI" id="CHEBI:71517"/>
        <dbReference type="ChEBI" id="CHEBI:74853"/>
    </reaction>
</comment>
<accession>D3E460</accession>
<keyword evidence="6 8" id="KW-0594">Phospholipid biosynthesis</keyword>
<comment type="miscellaneous">
    <text evidence="8">Reduction reaction proceeds via syn addition of hydrogen for double bonds.</text>
</comment>
<comment type="catalytic activity">
    <reaction evidence="8">
        <text>CDP-2,3-bis-O-(geranylgeranyl)-sn-glycerol + 8 AH2 = CDP-2,3-bis-O-(phytanyl)-sn-glycerol + 8 A</text>
        <dbReference type="Rhea" id="RHEA:84207"/>
        <dbReference type="ChEBI" id="CHEBI:13193"/>
        <dbReference type="ChEBI" id="CHEBI:17499"/>
        <dbReference type="ChEBI" id="CHEBI:58838"/>
        <dbReference type="ChEBI" id="CHEBI:74004"/>
    </reaction>
</comment>
<feature type="domain" description="FAD-binding" evidence="9">
    <location>
        <begin position="3"/>
        <end position="327"/>
    </location>
</feature>
<evidence type="ECO:0000313" key="10">
    <source>
        <dbReference type="EMBL" id="ADC47321.1"/>
    </source>
</evidence>
<evidence type="ECO:0000256" key="2">
    <source>
        <dbReference type="ARBA" id="ARBA00022630"/>
    </source>
</evidence>
<sequence length="396" mass="42923">MIKTDVLVIGAGPAGSSAARFAAKGGVDVILMDKKSEIGAPKRCAEGVSKKTFDKLDLEMDPHWVTQEIAGVRLVAPDGTDVWLDEDVIDLPEAGYILERKVFDKHMAMEAGREGAQIKIKTQAKGLKREEDGSFTVTCESMGETFDINAKIIIGADGPESHVARWAGLKAYTKPKHMEAGVQFEMCNAKMEKSNVLEFYFGSVAPGGYFWLFPKGDDIVNAGLAIIPDMAGDKSAYEYLVDAVNNCYATKDAQPVELNVGGDPVGGLVKEMYGDNIMLCGDAASQVNPLTGGGITNGMMGGRFAGEVAAEAIKAGDCSKDFLKKYEDLVKEEMGHEMQKYTKVCDYLWTLDDDDLNSIAHAFQDMEFTKISTTELVKAVIKVQPKAALKLGKLFL</sequence>
<feature type="binding site" evidence="8">
    <location>
        <position position="14"/>
    </location>
    <ligand>
        <name>FAD</name>
        <dbReference type="ChEBI" id="CHEBI:57692"/>
    </ligand>
</feature>
<dbReference type="GO" id="GO:0071949">
    <property type="term" value="F:FAD binding"/>
    <property type="evidence" value="ECO:0007669"/>
    <property type="project" value="InterPro"/>
</dbReference>
<dbReference type="PRINTS" id="PR00420">
    <property type="entry name" value="RNGMNOXGNASE"/>
</dbReference>
<dbReference type="InterPro" id="IPR011777">
    <property type="entry name" value="Geranylgeranyl_Rdtase_fam"/>
</dbReference>
<dbReference type="HOGENOM" id="CLU_024648_0_0_2"/>
<gene>
    <name evidence="10" type="ordered locus">mru_1471</name>
</gene>
<evidence type="ECO:0000256" key="3">
    <source>
        <dbReference type="ARBA" id="ARBA00022827"/>
    </source>
</evidence>
<reference evidence="10 11" key="1">
    <citation type="journal article" date="2010" name="PLoS ONE">
        <title>The genome sequence of the rumen methanogen Methanobrevibacter ruminantium reveals new possibilities for controlling ruminant methane emissions.</title>
        <authorList>
            <person name="Leahy S.C."/>
            <person name="Kelly W.J."/>
            <person name="Altermann E."/>
            <person name="Ronimus R.S."/>
            <person name="Yeoman C.J."/>
            <person name="Pacheco D.M."/>
            <person name="Li D."/>
            <person name="Kong Z."/>
            <person name="McTavish S."/>
            <person name="Sang C."/>
            <person name="Lambie S.C."/>
            <person name="Janssen P.H."/>
            <person name="Dey D."/>
            <person name="Attwood G.T."/>
        </authorList>
    </citation>
    <scope>NUCLEOTIDE SEQUENCE [LARGE SCALE GENOMIC DNA]</scope>
    <source>
        <strain evidence="11">ATCC 35063 / DSM 1093 / JCM 13430 / OCM 146 / M1</strain>
    </source>
</reference>
<comment type="catalytic activity">
    <reaction evidence="8">
        <text>a 2,3-bis-O-phytanyl-sn-glycerol 1-phospholipid + 8 A = a 2,3-bis-O-(geranylgeranyl)-sn-glycerol 1-phospholipid + 8 AH2</text>
        <dbReference type="Rhea" id="RHEA:64376"/>
        <dbReference type="ChEBI" id="CHEBI:13193"/>
        <dbReference type="ChEBI" id="CHEBI:17499"/>
        <dbReference type="ChEBI" id="CHEBI:138139"/>
        <dbReference type="ChEBI" id="CHEBI:138140"/>
    </reaction>
</comment>
<dbReference type="AlphaFoldDB" id="D3E460"/>
<evidence type="ECO:0000256" key="8">
    <source>
        <dbReference type="HAMAP-Rule" id="MF_01287"/>
    </source>
</evidence>
<keyword evidence="2 8" id="KW-0285">Flavoprotein</keyword>
<dbReference type="RefSeq" id="WP_012956270.1">
    <property type="nucleotide sequence ID" value="NC_013790.1"/>
</dbReference>
<evidence type="ECO:0000256" key="5">
    <source>
        <dbReference type="ARBA" id="ARBA00023098"/>
    </source>
</evidence>
<evidence type="ECO:0000259" key="9">
    <source>
        <dbReference type="Pfam" id="PF01494"/>
    </source>
</evidence>
<feature type="binding site" evidence="8">
    <location>
        <position position="282"/>
    </location>
    <ligand>
        <name>FAD</name>
        <dbReference type="ChEBI" id="CHEBI:57692"/>
    </ligand>
</feature>
<comment type="caution">
    <text evidence="8">Lacks conserved residue(s) required for the propagation of feature annotation.</text>
</comment>
<name>D3E460_METRM</name>
<keyword evidence="4 8" id="KW-0560">Oxidoreductase</keyword>
<dbReference type="GO" id="GO:0046467">
    <property type="term" value="P:membrane lipid biosynthetic process"/>
    <property type="evidence" value="ECO:0007669"/>
    <property type="project" value="InterPro"/>
</dbReference>
<dbReference type="STRING" id="634498.mru_1471"/>
<keyword evidence="7 8" id="KW-1208">Phospholipid metabolism</keyword>
<dbReference type="UniPathway" id="UPA00940"/>
<dbReference type="HAMAP" id="MF_01287">
    <property type="entry name" value="DGGGPL_reductase"/>
    <property type="match status" value="1"/>
</dbReference>
<evidence type="ECO:0000313" key="11">
    <source>
        <dbReference type="Proteomes" id="UP000008680"/>
    </source>
</evidence>
<organism evidence="10 11">
    <name type="scientific">Methanobrevibacter ruminantium (strain ATCC 35063 / DSM 1093 / JCM 13430 / OCM 146 / M1)</name>
    <name type="common">Methanobacterium ruminantium</name>
    <dbReference type="NCBI Taxonomy" id="634498"/>
    <lineage>
        <taxon>Archaea</taxon>
        <taxon>Methanobacteriati</taxon>
        <taxon>Methanobacteriota</taxon>
        <taxon>Methanomada group</taxon>
        <taxon>Methanobacteria</taxon>
        <taxon>Methanobacteriales</taxon>
        <taxon>Methanobacteriaceae</taxon>
        <taxon>Methanobrevibacter</taxon>
    </lineage>
</organism>
<keyword evidence="5 8" id="KW-0443">Lipid metabolism</keyword>
<dbReference type="GO" id="GO:0016020">
    <property type="term" value="C:membrane"/>
    <property type="evidence" value="ECO:0007669"/>
    <property type="project" value="GOC"/>
</dbReference>
<evidence type="ECO:0000256" key="6">
    <source>
        <dbReference type="ARBA" id="ARBA00023209"/>
    </source>
</evidence>
<dbReference type="InterPro" id="IPR002938">
    <property type="entry name" value="FAD-bd"/>
</dbReference>
<protein>
    <recommendedName>
        <fullName evidence="8">Digeranylgeranylglycerophospholipid reductase</fullName>
        <shortName evidence="8">DGGGPL reductase</shortName>
        <ecNumber evidence="8">1.3.-.-</ecNumber>
    </recommendedName>
    <alternativeName>
        <fullName evidence="8">2,3-bis-O-geranylgeranylglyceryl phosphate reductase</fullName>
    </alternativeName>
    <alternativeName>
        <fullName evidence="8">Geranylgeranyl reductase</fullName>
        <shortName evidence="8">GGR</shortName>
    </alternativeName>
</protein>
<keyword evidence="11" id="KW-1185">Reference proteome</keyword>
<evidence type="ECO:0000256" key="4">
    <source>
        <dbReference type="ARBA" id="ARBA00023002"/>
    </source>
</evidence>
<dbReference type="GO" id="GO:0046474">
    <property type="term" value="P:glycerophospholipid biosynthetic process"/>
    <property type="evidence" value="ECO:0007669"/>
    <property type="project" value="UniProtKB-UniRule"/>
</dbReference>
<comment type="pathway">
    <text evidence="8">Membrane lipid metabolism; glycerophospholipid metabolism.</text>
</comment>
<dbReference type="GeneID" id="8771124"/>
<dbReference type="OrthoDB" id="6062at2157"/>
<feature type="binding site" evidence="8">
    <location>
        <position position="100"/>
    </location>
    <ligand>
        <name>FAD</name>
        <dbReference type="ChEBI" id="CHEBI:57692"/>
    </ligand>
</feature>
<feature type="binding site" evidence="8">
    <location>
        <position position="373"/>
    </location>
    <ligand>
        <name>a 2,3-bis-O-(geranylgeranyl)-sn-glycerol 1-phospholipid</name>
        <dbReference type="ChEBI" id="CHEBI:138140"/>
    </ligand>
</feature>
<feature type="binding site" evidence="8">
    <location>
        <position position="47"/>
    </location>
    <ligand>
        <name>FAD</name>
        <dbReference type="ChEBI" id="CHEBI:57692"/>
    </ligand>
</feature>
<keyword evidence="3 8" id="KW-0274">FAD</keyword>